<protein>
    <submittedName>
        <fullName evidence="2">NAD(P)H-quinone oxidoreductase subunit K, chloroplastic</fullName>
        <ecNumber evidence="2">1.6.5.11</ecNumber>
    </submittedName>
</protein>
<dbReference type="EC" id="1.6.5.11" evidence="2"/>
<dbReference type="Gene3D" id="3.40.50.12280">
    <property type="match status" value="1"/>
</dbReference>
<dbReference type="Pfam" id="PF01058">
    <property type="entry name" value="Oxidored_q6"/>
    <property type="match status" value="1"/>
</dbReference>
<dbReference type="EMBL" id="VSSQ01103983">
    <property type="protein sequence ID" value="MPN44676.1"/>
    <property type="molecule type" value="Genomic_DNA"/>
</dbReference>
<name>A0A645I1F5_9ZZZZ</name>
<evidence type="ECO:0000259" key="1">
    <source>
        <dbReference type="Pfam" id="PF01058"/>
    </source>
</evidence>
<dbReference type="GO" id="GO:0051536">
    <property type="term" value="F:iron-sulfur cluster binding"/>
    <property type="evidence" value="ECO:0007669"/>
    <property type="project" value="InterPro"/>
</dbReference>
<accession>A0A645I1F5</accession>
<proteinExistence type="predicted"/>
<keyword evidence="2" id="KW-0560">Oxidoreductase</keyword>
<feature type="domain" description="NADH:ubiquinone oxidoreductase-like 20kDa subunit" evidence="1">
    <location>
        <begin position="8"/>
        <end position="36"/>
    </location>
</feature>
<evidence type="ECO:0000313" key="2">
    <source>
        <dbReference type="EMBL" id="MPN44676.1"/>
    </source>
</evidence>
<comment type="caution">
    <text evidence="2">The sequence shown here is derived from an EMBL/GenBank/DDBJ whole genome shotgun (WGS) entry which is preliminary data.</text>
</comment>
<organism evidence="2">
    <name type="scientific">bioreactor metagenome</name>
    <dbReference type="NCBI Taxonomy" id="1076179"/>
    <lineage>
        <taxon>unclassified sequences</taxon>
        <taxon>metagenomes</taxon>
        <taxon>ecological metagenomes</taxon>
    </lineage>
</organism>
<dbReference type="InterPro" id="IPR006137">
    <property type="entry name" value="NADH_UbQ_OxRdtase-like_20kDa"/>
</dbReference>
<dbReference type="SUPFAM" id="SSF56770">
    <property type="entry name" value="HydA/Nqo6-like"/>
    <property type="match status" value="1"/>
</dbReference>
<dbReference type="AlphaFoldDB" id="A0A645I1F5"/>
<reference evidence="2" key="1">
    <citation type="submission" date="2019-08" db="EMBL/GenBank/DDBJ databases">
        <authorList>
            <person name="Kucharzyk K."/>
            <person name="Murdoch R.W."/>
            <person name="Higgins S."/>
            <person name="Loffler F."/>
        </authorList>
    </citation>
    <scope>NUCLEOTIDE SEQUENCE</scope>
</reference>
<sequence>MFRTYSVIQGIDQFLPVDLFIPGCPPRPESIFVAWLAIKEKMDKKYTPTLVNFGKDVSPTPIIEGYDSDICFDPLRSNNMEFLKKKKRFYGD</sequence>
<dbReference type="GO" id="GO:0016491">
    <property type="term" value="F:oxidoreductase activity"/>
    <property type="evidence" value="ECO:0007669"/>
    <property type="project" value="UniProtKB-KW"/>
</dbReference>
<gene>
    <name evidence="2" type="primary">ndhK_20</name>
    <name evidence="2" type="ORF">SDC9_192241</name>
</gene>